<sequence length="146" mass="15685">MTTQMVSSHRLLTLMMVFVLLLIPMISGGQITDKCTEGCLNPTSCNIHCLRRGLGHCEKARGSASGGREEGRAPSTAEEFTRQGVASQTVEKSFDGAAVAVNVSGDSEADVEKVKEAFKDKKDYNYKKGNDDDDNDGLPINTAKGI</sequence>
<accession>A0A8S2B381</accession>
<keyword evidence="2" id="KW-0732">Signal</keyword>
<evidence type="ECO:0000313" key="4">
    <source>
        <dbReference type="Proteomes" id="UP000682877"/>
    </source>
</evidence>
<evidence type="ECO:0000256" key="1">
    <source>
        <dbReference type="SAM" id="MobiDB-lite"/>
    </source>
</evidence>
<evidence type="ECO:0000313" key="3">
    <source>
        <dbReference type="EMBL" id="CAE6241597.1"/>
    </source>
</evidence>
<feature type="region of interest" description="Disordered" evidence="1">
    <location>
        <begin position="122"/>
        <end position="146"/>
    </location>
</feature>
<feature type="region of interest" description="Disordered" evidence="1">
    <location>
        <begin position="59"/>
        <end position="84"/>
    </location>
</feature>
<protein>
    <submittedName>
        <fullName evidence="3">Uncharacterized protein</fullName>
    </submittedName>
</protein>
<dbReference type="EMBL" id="LR999458">
    <property type="protein sequence ID" value="CAE6241597.1"/>
    <property type="molecule type" value="Genomic_DNA"/>
</dbReference>
<feature type="compositionally biased region" description="Basic and acidic residues" evidence="1">
    <location>
        <begin position="59"/>
        <end position="72"/>
    </location>
</feature>
<feature type="signal peptide" evidence="2">
    <location>
        <begin position="1"/>
        <end position="28"/>
    </location>
</feature>
<evidence type="ECO:0000256" key="2">
    <source>
        <dbReference type="SAM" id="SignalP"/>
    </source>
</evidence>
<reference evidence="3" key="1">
    <citation type="submission" date="2021-01" db="EMBL/GenBank/DDBJ databases">
        <authorList>
            <person name="Bezrukov I."/>
        </authorList>
    </citation>
    <scope>NUCLEOTIDE SEQUENCE</scope>
</reference>
<dbReference type="Proteomes" id="UP000682877">
    <property type="component" value="Chromosome 8"/>
</dbReference>
<dbReference type="AlphaFoldDB" id="A0A8S2B381"/>
<feature type="chain" id="PRO_5035870748" evidence="2">
    <location>
        <begin position="29"/>
        <end position="146"/>
    </location>
</feature>
<gene>
    <name evidence="3" type="ORF">AARE701A_LOCUS21551</name>
</gene>
<organism evidence="3 4">
    <name type="scientific">Arabidopsis arenosa</name>
    <name type="common">Sand rock-cress</name>
    <name type="synonym">Cardaminopsis arenosa</name>
    <dbReference type="NCBI Taxonomy" id="38785"/>
    <lineage>
        <taxon>Eukaryota</taxon>
        <taxon>Viridiplantae</taxon>
        <taxon>Streptophyta</taxon>
        <taxon>Embryophyta</taxon>
        <taxon>Tracheophyta</taxon>
        <taxon>Spermatophyta</taxon>
        <taxon>Magnoliopsida</taxon>
        <taxon>eudicotyledons</taxon>
        <taxon>Gunneridae</taxon>
        <taxon>Pentapetalae</taxon>
        <taxon>rosids</taxon>
        <taxon>malvids</taxon>
        <taxon>Brassicales</taxon>
        <taxon>Brassicaceae</taxon>
        <taxon>Camelineae</taxon>
        <taxon>Arabidopsis</taxon>
    </lineage>
</organism>
<keyword evidence="4" id="KW-1185">Reference proteome</keyword>
<proteinExistence type="predicted"/>
<name>A0A8S2B381_ARAAE</name>